<dbReference type="OrthoDB" id="49520at2759"/>
<dbReference type="SMART" id="SM00993">
    <property type="entry name" value="YL1_C"/>
    <property type="match status" value="1"/>
</dbReference>
<evidence type="ECO:0000256" key="3">
    <source>
        <dbReference type="ARBA" id="ARBA00023163"/>
    </source>
</evidence>
<feature type="region of interest" description="Disordered" evidence="5">
    <location>
        <begin position="1"/>
        <end position="94"/>
    </location>
</feature>
<dbReference type="RefSeq" id="XP_056064451.1">
    <property type="nucleotide sequence ID" value="XM_056208476.1"/>
</dbReference>
<keyword evidence="2" id="KW-0805">Transcription regulation</keyword>
<dbReference type="GO" id="GO:0031011">
    <property type="term" value="C:Ino80 complex"/>
    <property type="evidence" value="ECO:0007669"/>
    <property type="project" value="InterPro"/>
</dbReference>
<evidence type="ECO:0000313" key="7">
    <source>
        <dbReference type="EMBL" id="PKI82949.1"/>
    </source>
</evidence>
<evidence type="ECO:0000256" key="1">
    <source>
        <dbReference type="ARBA" id="ARBA00004123"/>
    </source>
</evidence>
<proteinExistence type="predicted"/>
<name>A0A2N1J8R8_9BASI</name>
<keyword evidence="8" id="KW-1185">Reference proteome</keyword>
<organism evidence="7 8">
    <name type="scientific">Malassezia vespertilionis</name>
    <dbReference type="NCBI Taxonomy" id="2020962"/>
    <lineage>
        <taxon>Eukaryota</taxon>
        <taxon>Fungi</taxon>
        <taxon>Dikarya</taxon>
        <taxon>Basidiomycota</taxon>
        <taxon>Ustilaginomycotina</taxon>
        <taxon>Malasseziomycetes</taxon>
        <taxon>Malasseziales</taxon>
        <taxon>Malasseziaceae</taxon>
        <taxon>Malassezia</taxon>
    </lineage>
</organism>
<dbReference type="GeneID" id="80903173"/>
<dbReference type="STRING" id="2020962.A0A2N1J8R8"/>
<gene>
    <name evidence="7" type="primary">IES6</name>
    <name evidence="7" type="ORF">MVES_003225</name>
</gene>
<evidence type="ECO:0000256" key="5">
    <source>
        <dbReference type="SAM" id="MobiDB-lite"/>
    </source>
</evidence>
<keyword evidence="4" id="KW-0539">Nucleus</keyword>
<feature type="domain" description="Vps72/YL1 C-terminal" evidence="6">
    <location>
        <begin position="113"/>
        <end position="142"/>
    </location>
</feature>
<evidence type="ECO:0000256" key="2">
    <source>
        <dbReference type="ARBA" id="ARBA00023015"/>
    </source>
</evidence>
<comment type="subcellular location">
    <subcellularLocation>
        <location evidence="1">Nucleus</location>
    </subcellularLocation>
</comment>
<dbReference type="InterPro" id="IPR029525">
    <property type="entry name" value="INO80C/Ies6"/>
</dbReference>
<evidence type="ECO:0000256" key="4">
    <source>
        <dbReference type="ARBA" id="ARBA00023242"/>
    </source>
</evidence>
<dbReference type="GO" id="GO:0006338">
    <property type="term" value="P:chromatin remodeling"/>
    <property type="evidence" value="ECO:0007669"/>
    <property type="project" value="InterPro"/>
</dbReference>
<evidence type="ECO:0000259" key="6">
    <source>
        <dbReference type="SMART" id="SM00993"/>
    </source>
</evidence>
<dbReference type="PANTHER" id="PTHR31200:SF1">
    <property type="entry name" value="INO80 COMPLEX SUBUNIT C"/>
    <property type="match status" value="1"/>
</dbReference>
<reference evidence="7 8" key="1">
    <citation type="submission" date="2017-10" db="EMBL/GenBank/DDBJ databases">
        <title>A novel species of cold-tolerant Malassezia isolated from bats.</title>
        <authorList>
            <person name="Lorch J.M."/>
            <person name="Palmer J.M."/>
            <person name="Vanderwolf K.J."/>
            <person name="Schmidt K.Z."/>
            <person name="Verant M.L."/>
            <person name="Weller T.J."/>
            <person name="Blehert D.S."/>
        </authorList>
    </citation>
    <scope>NUCLEOTIDE SEQUENCE [LARGE SCALE GENOMIC DNA]</scope>
    <source>
        <strain evidence="7 8">NWHC:44797-103</strain>
    </source>
</reference>
<dbReference type="PANTHER" id="PTHR31200">
    <property type="entry name" value="INO80 COMPLEX SUBUNIT C"/>
    <property type="match status" value="1"/>
</dbReference>
<dbReference type="InterPro" id="IPR013272">
    <property type="entry name" value="Vps72/YL1_C"/>
</dbReference>
<dbReference type="Pfam" id="PF08265">
    <property type="entry name" value="YL1_C"/>
    <property type="match status" value="1"/>
</dbReference>
<dbReference type="EMBL" id="KZ454993">
    <property type="protein sequence ID" value="PKI82949.1"/>
    <property type="molecule type" value="Genomic_DNA"/>
</dbReference>
<dbReference type="AlphaFoldDB" id="A0A2N1J8R8"/>
<sequence>MAELEWTSEELSVHDAPRPFKSQTYISRTNGAGARRNKMLKQILNNERDAHLQKMGLAEPRGQKKKQDGTSAKRSCVQADEGAASEEQASDVPRTMLTYTSVDAPPSLLPAKRYCDVTGLVGNYTDPKSRMRYHSVEIYDIMKGFVPGVDNA</sequence>
<accession>A0A2N1J8R8</accession>
<feature type="compositionally biased region" description="Polar residues" evidence="5">
    <location>
        <begin position="21"/>
        <end position="30"/>
    </location>
</feature>
<protein>
    <submittedName>
        <fullName evidence="7">Ies6p</fullName>
    </submittedName>
</protein>
<dbReference type="Proteomes" id="UP000232875">
    <property type="component" value="Unassembled WGS sequence"/>
</dbReference>
<evidence type="ECO:0000313" key="8">
    <source>
        <dbReference type="Proteomes" id="UP000232875"/>
    </source>
</evidence>
<keyword evidence="3" id="KW-0804">Transcription</keyword>